<dbReference type="OrthoDB" id="4923501at2759"/>
<name>A0A9P5B6J5_9HYPO</name>
<accession>A0A9P5B6J5</accession>
<comment type="caution">
    <text evidence="1">The sequence shown here is derived from an EMBL/GenBank/DDBJ whole genome shotgun (WGS) entry which is preliminary data.</text>
</comment>
<proteinExistence type="predicted"/>
<reference evidence="1" key="1">
    <citation type="submission" date="2020-01" db="EMBL/GenBank/DDBJ databases">
        <title>Identification and distribution of gene clusters putatively required for synthesis of sphingolipid metabolism inhibitors in phylogenetically diverse species of the filamentous fungus Fusarium.</title>
        <authorList>
            <person name="Kim H.-S."/>
            <person name="Busman M."/>
            <person name="Brown D.W."/>
            <person name="Divon H."/>
            <person name="Uhlig S."/>
            <person name="Proctor R.H."/>
        </authorList>
    </citation>
    <scope>NUCLEOTIDE SEQUENCE</scope>
    <source>
        <strain evidence="1">NRRL 31653</strain>
    </source>
</reference>
<evidence type="ECO:0000313" key="1">
    <source>
        <dbReference type="EMBL" id="KAF4496334.1"/>
    </source>
</evidence>
<dbReference type="EMBL" id="LUFC02000550">
    <property type="protein sequence ID" value="KAF4496334.1"/>
    <property type="molecule type" value="Genomic_DNA"/>
</dbReference>
<gene>
    <name evidence="1" type="ORF">FAGAP_7516</name>
</gene>
<sequence>MLRRRMFQAIIQNPPGKEPTDLDGNPIDPAFFARVQRAFWLHEFTLRRRILRVGWSANRIPIPGGNNSAHILSGFLQRPDEVDIRRFLSMVESQRFVGTMLDLGIEDNHRMRLLSDSLFRWATILPLGIQGAVFRLPSSGERYSMQLLFQLAAVNDQSMLFWADHDFSFPFWFDGWFKKYPVCGSIENFSIGTDYSRL</sequence>
<evidence type="ECO:0000313" key="2">
    <source>
        <dbReference type="Proteomes" id="UP000737391"/>
    </source>
</evidence>
<dbReference type="AlphaFoldDB" id="A0A9P5B6J5"/>
<organism evidence="1 2">
    <name type="scientific">Fusarium agapanthi</name>
    <dbReference type="NCBI Taxonomy" id="1803897"/>
    <lineage>
        <taxon>Eukaryota</taxon>
        <taxon>Fungi</taxon>
        <taxon>Dikarya</taxon>
        <taxon>Ascomycota</taxon>
        <taxon>Pezizomycotina</taxon>
        <taxon>Sordariomycetes</taxon>
        <taxon>Hypocreomycetidae</taxon>
        <taxon>Hypocreales</taxon>
        <taxon>Nectriaceae</taxon>
        <taxon>Fusarium</taxon>
        <taxon>Fusarium fujikuroi species complex</taxon>
    </lineage>
</organism>
<keyword evidence="2" id="KW-1185">Reference proteome</keyword>
<protein>
    <submittedName>
        <fullName evidence="1">Uncharacterized protein</fullName>
    </submittedName>
</protein>
<dbReference type="Proteomes" id="UP000737391">
    <property type="component" value="Unassembled WGS sequence"/>
</dbReference>